<keyword evidence="2" id="KW-1185">Reference proteome</keyword>
<accession>A0ABW4SJC8</accession>
<dbReference type="InterPro" id="IPR027417">
    <property type="entry name" value="P-loop_NTPase"/>
</dbReference>
<name>A0ABW4SJC8_9BACL</name>
<comment type="caution">
    <text evidence="1">The sequence shown here is derived from an EMBL/GenBank/DDBJ whole genome shotgun (WGS) entry which is preliminary data.</text>
</comment>
<organism evidence="1 2">
    <name type="scientific">Sporosarcina siberiensis</name>
    <dbReference type="NCBI Taxonomy" id="1365606"/>
    <lineage>
        <taxon>Bacteria</taxon>
        <taxon>Bacillati</taxon>
        <taxon>Bacillota</taxon>
        <taxon>Bacilli</taxon>
        <taxon>Bacillales</taxon>
        <taxon>Caryophanaceae</taxon>
        <taxon>Sporosarcina</taxon>
    </lineage>
</organism>
<dbReference type="EMBL" id="JBHUGI010000034">
    <property type="protein sequence ID" value="MFD1929453.1"/>
    <property type="molecule type" value="Genomic_DNA"/>
</dbReference>
<evidence type="ECO:0000313" key="2">
    <source>
        <dbReference type="Proteomes" id="UP001597218"/>
    </source>
</evidence>
<gene>
    <name evidence="1" type="ORF">ACFSFY_15530</name>
</gene>
<proteinExistence type="predicted"/>
<sequence>MYGVITQYMGTAYTGQGISHKYDELIAFASKTVFIKCPPTNSISKLLNETGSHYLKLGFNIDRFMDPTNPDQTDAIFVKGPNLLFVQASHPVALEPTDIGVKHKVISFYDMYDENKLKEKNQCIVKNLAEAERFLKKALKSLSEAKIIHDEWETFNIERMMWELHENTILALKDELFNKISLNKKSTEAHRLIGSLTSGGACDFIPSITQKVERRILIKGLPGTGKSTLMKALALEAKKRGIDVLYGWCGLDPNGVDLILFPELSVCLIDATKPHAYNPERPGDEILDLVHMCAENEVAEEKVREISEQYSEKMLDSTGYMQAYAQANNKLKTAMDSAIKQSVFEEKSRLLMEMF</sequence>
<protein>
    <recommendedName>
        <fullName evidence="3">Nucleotide kinase</fullName>
    </recommendedName>
</protein>
<dbReference type="RefSeq" id="WP_381539592.1">
    <property type="nucleotide sequence ID" value="NZ_JBHUGI010000034.1"/>
</dbReference>
<dbReference type="Gene3D" id="3.40.50.300">
    <property type="entry name" value="P-loop containing nucleotide triphosphate hydrolases"/>
    <property type="match status" value="1"/>
</dbReference>
<evidence type="ECO:0000313" key="1">
    <source>
        <dbReference type="EMBL" id="MFD1929453.1"/>
    </source>
</evidence>
<dbReference type="Proteomes" id="UP001597218">
    <property type="component" value="Unassembled WGS sequence"/>
</dbReference>
<reference evidence="2" key="1">
    <citation type="journal article" date="2019" name="Int. J. Syst. Evol. Microbiol.">
        <title>The Global Catalogue of Microorganisms (GCM) 10K type strain sequencing project: providing services to taxonomists for standard genome sequencing and annotation.</title>
        <authorList>
            <consortium name="The Broad Institute Genomics Platform"/>
            <consortium name="The Broad Institute Genome Sequencing Center for Infectious Disease"/>
            <person name="Wu L."/>
            <person name="Ma J."/>
        </authorList>
    </citation>
    <scope>NUCLEOTIDE SEQUENCE [LARGE SCALE GENOMIC DNA]</scope>
    <source>
        <strain evidence="2">CGMCC 4.7177</strain>
    </source>
</reference>
<evidence type="ECO:0008006" key="3">
    <source>
        <dbReference type="Google" id="ProtNLM"/>
    </source>
</evidence>
<dbReference type="SUPFAM" id="SSF52540">
    <property type="entry name" value="P-loop containing nucleoside triphosphate hydrolases"/>
    <property type="match status" value="2"/>
</dbReference>